<dbReference type="InterPro" id="IPR029479">
    <property type="entry name" value="Nitroreductase"/>
</dbReference>
<dbReference type="Gene3D" id="3.40.50.740">
    <property type="match status" value="1"/>
</dbReference>
<evidence type="ECO:0000256" key="6">
    <source>
        <dbReference type="SAM" id="MobiDB-lite"/>
    </source>
</evidence>
<evidence type="ECO:0000256" key="2">
    <source>
        <dbReference type="ARBA" id="ARBA00010312"/>
    </source>
</evidence>
<evidence type="ECO:0000313" key="11">
    <source>
        <dbReference type="EMBL" id="KAA5608961.1"/>
    </source>
</evidence>
<feature type="domain" description="Nitroreductase" evidence="8">
    <location>
        <begin position="779"/>
        <end position="969"/>
    </location>
</feature>
<comment type="caution">
    <text evidence="11">The sequence shown here is derived from an EMBL/GenBank/DDBJ whole genome shotgun (WGS) entry which is preliminary data.</text>
</comment>
<dbReference type="SUPFAM" id="SSF53706">
    <property type="entry name" value="Formate dehydrogenase/DMSO reductase, domains 1-3"/>
    <property type="match status" value="1"/>
</dbReference>
<dbReference type="AlphaFoldDB" id="A0A5M6IL14"/>
<dbReference type="InterPro" id="IPR050612">
    <property type="entry name" value="Prok_Mopterin_Oxidored"/>
</dbReference>
<dbReference type="PANTHER" id="PTHR43742:SF10">
    <property type="entry name" value="TRIMETHYLAMINE-N-OXIDE REDUCTASE 2"/>
    <property type="match status" value="1"/>
</dbReference>
<dbReference type="InterPro" id="IPR006656">
    <property type="entry name" value="Mopterin_OxRdtase"/>
</dbReference>
<dbReference type="SUPFAM" id="SSF55469">
    <property type="entry name" value="FMN-dependent nitroreductase-like"/>
    <property type="match status" value="1"/>
</dbReference>
<reference evidence="11 12" key="1">
    <citation type="submission" date="2019-09" db="EMBL/GenBank/DDBJ databases">
        <title>Genome sequence of Rhodovastum atsumiense, a diverse member of the Acetobacteraceae family of non-sulfur purple photosynthetic bacteria.</title>
        <authorList>
            <person name="Meyer T."/>
            <person name="Kyndt J."/>
        </authorList>
    </citation>
    <scope>NUCLEOTIDE SEQUENCE [LARGE SCALE GENOMIC DNA]</scope>
    <source>
        <strain evidence="11 12">DSM 21279</strain>
    </source>
</reference>
<dbReference type="OrthoDB" id="9759518at2"/>
<dbReference type="Gene3D" id="3.40.228.10">
    <property type="entry name" value="Dimethylsulfoxide Reductase, domain 2"/>
    <property type="match status" value="1"/>
</dbReference>
<evidence type="ECO:0000259" key="8">
    <source>
        <dbReference type="Pfam" id="PF00881"/>
    </source>
</evidence>
<evidence type="ECO:0000259" key="9">
    <source>
        <dbReference type="Pfam" id="PF01568"/>
    </source>
</evidence>
<dbReference type="InterPro" id="IPR009010">
    <property type="entry name" value="Asp_de-COase-like_dom_sf"/>
</dbReference>
<comment type="similarity">
    <text evidence="2">Belongs to the prokaryotic molybdopterin-containing oxidoreductase family.</text>
</comment>
<dbReference type="GO" id="GO:0009055">
    <property type="term" value="F:electron transfer activity"/>
    <property type="evidence" value="ECO:0007669"/>
    <property type="project" value="TreeGrafter"/>
</dbReference>
<dbReference type="Pfam" id="PF18364">
    <property type="entry name" value="Molybdopterin_N"/>
    <property type="match status" value="1"/>
</dbReference>
<gene>
    <name evidence="11" type="ORF">F1189_26495</name>
</gene>
<evidence type="ECO:0000259" key="10">
    <source>
        <dbReference type="Pfam" id="PF18364"/>
    </source>
</evidence>
<feature type="domain" description="Molybdopterin oxidoreductase N-terminal" evidence="10">
    <location>
        <begin position="9"/>
        <end position="45"/>
    </location>
</feature>
<dbReference type="InterPro" id="IPR006657">
    <property type="entry name" value="MoPterin_dinucl-bd_dom"/>
</dbReference>
<sequence length="995" mass="107480">MPDEAVLFTHWGAYHATVAEGRLLALAPLPGDPAPSPIGQSIPGALADPLRIRQPMVREGWLRARGASRARRGREAFVPVSWETATALVADEIDRVRRVHGNSAIFGGSYGWASAGRFHHAQSQLHRFLNACGGFTASSHTHSYAAAEVLLPHVIGSLDGLVGAHTPWPVLRRHTTLMVMFGGMPLRNTQVAAGGVGRHGIADALRGCRAAGMAFVTISPIRDDAMADLDAEWLAPRPNTDTALMLGLAHTLWQEGLHDAAFLARCCTGFERFLPYLTGAADGQPKDADWAGAICGLPAAAIRALARRMAANRTMITVAWSLQRAEHGEQPLWMAITLAAMLGQIGLPGGGFGFGYGGSNRVGLTPHPFSWPALPQGENQVVDFIPVGRLADMLLHPGESFAYDGRRLRYPDIRLVHWAGGNPFHHHSDLNRLVEAWRRPETVVVHEPWWNPLARHADIVLPCTTSAERNDLGIATTEGHLFAMRQLVAPVGEARSDFAILAGIADRLGLGATFTEGRDEMGWVRQLYAEARARAAAHGHDLPDFERFWREGEARLPTPTPGPDLLGAFRADPDGARLATPSGRIELYSETIAGFGLADCPGHATWLPPSEWLGAPAAARFPLHLVSNQPATRLHSQYDHGSVSRAAKVAGREPVRLHPADAAARGITAGMPVRLFNDRGACLAGAVLSEAVMPGVVQLATGAWYDPGPDGLDRHGNPNVLTLDKGSSALSQAPVGLSVLVDVEPWRGPPSSPGAFTPPDIVTSPQPESRMEHPVLAAIESRRSVRAFLPTPVPRETIARILTAAARAPSGANIQPWQVHVVTGAARARLCAALQAAAAAPDPEVPAEYDYYPRQWFEPYLGRRRQLGWELYGLLGIGRRDTAAMQRQHHRNFDFFDAPVGVFFTLDRRLGAGSWLDCGMFMQNVMVAARAFGLHTCAQAAFTSHHQVIRAELGLAEEQILLAGMALGHEDTTRPENALRTARVPVDGFTTFHED</sequence>
<dbReference type="GO" id="GO:0043546">
    <property type="term" value="F:molybdopterin cofactor binding"/>
    <property type="evidence" value="ECO:0007669"/>
    <property type="project" value="InterPro"/>
</dbReference>
<dbReference type="CDD" id="cd02793">
    <property type="entry name" value="MopB_CT_DMSOR-BSOR-TMAOR"/>
    <property type="match status" value="1"/>
</dbReference>
<name>A0A5M6IL14_9PROT</name>
<dbReference type="GO" id="GO:0030288">
    <property type="term" value="C:outer membrane-bounded periplasmic space"/>
    <property type="evidence" value="ECO:0007669"/>
    <property type="project" value="TreeGrafter"/>
</dbReference>
<dbReference type="PANTHER" id="PTHR43742">
    <property type="entry name" value="TRIMETHYLAMINE-N-OXIDE REDUCTASE"/>
    <property type="match status" value="1"/>
</dbReference>
<evidence type="ECO:0000256" key="1">
    <source>
        <dbReference type="ARBA" id="ARBA00001942"/>
    </source>
</evidence>
<feature type="domain" description="Molybdopterin oxidoreductase" evidence="7">
    <location>
        <begin position="51"/>
        <end position="506"/>
    </location>
</feature>
<dbReference type="GO" id="GO:0030151">
    <property type="term" value="F:molybdenum ion binding"/>
    <property type="evidence" value="ECO:0007669"/>
    <property type="project" value="TreeGrafter"/>
</dbReference>
<dbReference type="EMBL" id="VWPK01000063">
    <property type="protein sequence ID" value="KAA5608961.1"/>
    <property type="molecule type" value="Genomic_DNA"/>
</dbReference>
<dbReference type="Gene3D" id="3.40.109.10">
    <property type="entry name" value="NADH Oxidase"/>
    <property type="match status" value="1"/>
</dbReference>
<dbReference type="CDD" id="cd02136">
    <property type="entry name" value="PnbA_NfnB-like"/>
    <property type="match status" value="1"/>
</dbReference>
<dbReference type="RefSeq" id="WP_150044543.1">
    <property type="nucleotide sequence ID" value="NZ_OW485601.1"/>
</dbReference>
<dbReference type="InterPro" id="IPR041460">
    <property type="entry name" value="Molybdopterin_N"/>
</dbReference>
<dbReference type="Proteomes" id="UP000325255">
    <property type="component" value="Unassembled WGS sequence"/>
</dbReference>
<keyword evidence="3" id="KW-0500">Molybdenum</keyword>
<dbReference type="SUPFAM" id="SSF50692">
    <property type="entry name" value="ADC-like"/>
    <property type="match status" value="1"/>
</dbReference>
<dbReference type="Pfam" id="PF00384">
    <property type="entry name" value="Molybdopterin"/>
    <property type="match status" value="1"/>
</dbReference>
<evidence type="ECO:0000256" key="5">
    <source>
        <dbReference type="ARBA" id="ARBA00023002"/>
    </source>
</evidence>
<keyword evidence="5" id="KW-0560">Oxidoreductase</keyword>
<feature type="domain" description="Molybdopterin dinucleotide-binding" evidence="9">
    <location>
        <begin position="623"/>
        <end position="734"/>
    </location>
</feature>
<keyword evidence="12" id="KW-1185">Reference proteome</keyword>
<accession>A0A5M6IL14</accession>
<organism evidence="11 12">
    <name type="scientific">Rhodovastum atsumiense</name>
    <dbReference type="NCBI Taxonomy" id="504468"/>
    <lineage>
        <taxon>Bacteria</taxon>
        <taxon>Pseudomonadati</taxon>
        <taxon>Pseudomonadota</taxon>
        <taxon>Alphaproteobacteria</taxon>
        <taxon>Acetobacterales</taxon>
        <taxon>Acetobacteraceae</taxon>
        <taxon>Rhodovastum</taxon>
    </lineage>
</organism>
<dbReference type="InterPro" id="IPR000415">
    <property type="entry name" value="Nitroreductase-like"/>
</dbReference>
<evidence type="ECO:0000256" key="4">
    <source>
        <dbReference type="ARBA" id="ARBA00022723"/>
    </source>
</evidence>
<dbReference type="Pfam" id="PF00881">
    <property type="entry name" value="Nitroreductase"/>
    <property type="match status" value="1"/>
</dbReference>
<proteinExistence type="inferred from homology"/>
<feature type="region of interest" description="Disordered" evidence="6">
    <location>
        <begin position="749"/>
        <end position="768"/>
    </location>
</feature>
<dbReference type="InterPro" id="IPR041954">
    <property type="entry name" value="CT_DMSOR/BSOR/TMAOR"/>
</dbReference>
<dbReference type="GO" id="GO:0009061">
    <property type="term" value="P:anaerobic respiration"/>
    <property type="evidence" value="ECO:0007669"/>
    <property type="project" value="TreeGrafter"/>
</dbReference>
<dbReference type="Pfam" id="PF01568">
    <property type="entry name" value="Molydop_binding"/>
    <property type="match status" value="1"/>
</dbReference>
<comment type="cofactor">
    <cofactor evidence="1">
        <name>Mo-bis(molybdopterin guanine dinucleotide)</name>
        <dbReference type="ChEBI" id="CHEBI:60539"/>
    </cofactor>
</comment>
<evidence type="ECO:0000313" key="12">
    <source>
        <dbReference type="Proteomes" id="UP000325255"/>
    </source>
</evidence>
<dbReference type="Gene3D" id="2.40.40.20">
    <property type="match status" value="1"/>
</dbReference>
<dbReference type="Gene3D" id="3.90.55.10">
    <property type="entry name" value="Dimethylsulfoxide Reductase, domain 3"/>
    <property type="match status" value="1"/>
</dbReference>
<protein>
    <submittedName>
        <fullName evidence="11">Molybdopterin-dependent oxidoreductase</fullName>
    </submittedName>
</protein>
<dbReference type="GO" id="GO:0016491">
    <property type="term" value="F:oxidoreductase activity"/>
    <property type="evidence" value="ECO:0007669"/>
    <property type="project" value="UniProtKB-KW"/>
</dbReference>
<keyword evidence="4" id="KW-0479">Metal-binding</keyword>
<evidence type="ECO:0000256" key="3">
    <source>
        <dbReference type="ARBA" id="ARBA00022505"/>
    </source>
</evidence>
<evidence type="ECO:0000259" key="7">
    <source>
        <dbReference type="Pfam" id="PF00384"/>
    </source>
</evidence>